<name>E7QYQ9_HALPU</name>
<accession>E7QYQ9</accession>
<proteinExistence type="predicted"/>
<dbReference type="EMBL" id="FRAN01000001">
    <property type="protein sequence ID" value="SHK01259.1"/>
    <property type="molecule type" value="Genomic_DNA"/>
</dbReference>
<evidence type="ECO:0000313" key="4">
    <source>
        <dbReference type="Proteomes" id="UP000003751"/>
    </source>
</evidence>
<evidence type="ECO:0000313" key="5">
    <source>
        <dbReference type="Proteomes" id="UP000184203"/>
    </source>
</evidence>
<reference evidence="3" key="2">
    <citation type="submission" date="2016-11" db="EMBL/GenBank/DDBJ databases">
        <authorList>
            <person name="Jaros S."/>
            <person name="Januszkiewicz K."/>
            <person name="Wedrychowicz H."/>
        </authorList>
    </citation>
    <scope>NUCLEOTIDE SEQUENCE [LARGE SCALE GENOMIC DNA]</scope>
    <source>
        <strain evidence="3">DX253</strain>
    </source>
</reference>
<dbReference type="Pfam" id="PF24037">
    <property type="entry name" value="DUF7346"/>
    <property type="match status" value="1"/>
</dbReference>
<dbReference type="OrthoDB" id="201100at2157"/>
<sequence>MRTVRDESGRRYLLVKRSSDSSLVRDPRTGEERYVENDRLDAADGESPLETSARRISSPVRRILTAVPNERALGLLVEFYDRGPLPARSLVSAYDLCESDLHGLLAEFRAAGLIEERTVAGERGYGLTGTAQDGLASLVGDAEQ</sequence>
<dbReference type="STRING" id="797209.GCA_000376445_00664"/>
<gene>
    <name evidence="3" type="ORF">SAMN05444342_0275</name>
    <name evidence="2" type="ORF">ZOD2009_19748</name>
</gene>
<evidence type="ECO:0000256" key="1">
    <source>
        <dbReference type="SAM" id="MobiDB-lite"/>
    </source>
</evidence>
<evidence type="ECO:0000313" key="2">
    <source>
        <dbReference type="EMBL" id="EFW90325.1"/>
    </source>
</evidence>
<feature type="compositionally biased region" description="Basic and acidic residues" evidence="1">
    <location>
        <begin position="19"/>
        <end position="42"/>
    </location>
</feature>
<dbReference type="eggNOG" id="arCOG04672">
    <property type="taxonomic scope" value="Archaea"/>
</dbReference>
<dbReference type="AlphaFoldDB" id="E7QYQ9"/>
<dbReference type="Proteomes" id="UP000003751">
    <property type="component" value="Unassembled WGS sequence"/>
</dbReference>
<organism evidence="2 4">
    <name type="scientific">Haladaptatus paucihalophilus DX253</name>
    <dbReference type="NCBI Taxonomy" id="797209"/>
    <lineage>
        <taxon>Archaea</taxon>
        <taxon>Methanobacteriati</taxon>
        <taxon>Methanobacteriota</taxon>
        <taxon>Stenosarchaea group</taxon>
        <taxon>Halobacteria</taxon>
        <taxon>Halobacteriales</taxon>
        <taxon>Haladaptataceae</taxon>
        <taxon>Haladaptatus</taxon>
    </lineage>
</organism>
<dbReference type="EMBL" id="AEMG01000028">
    <property type="protein sequence ID" value="EFW90325.1"/>
    <property type="molecule type" value="Genomic_DNA"/>
</dbReference>
<reference evidence="2 4" key="1">
    <citation type="journal article" date="2014" name="ISME J.">
        <title>Trehalose/2-sulfotrehalose biosynthesis and glycine-betaine uptake are widely spread mechanisms for osmoadaptation in the Halobacteriales.</title>
        <authorList>
            <person name="Youssef N.H."/>
            <person name="Savage-Ashlock K.N."/>
            <person name="McCully A.L."/>
            <person name="Luedtke B."/>
            <person name="Shaw E.I."/>
            <person name="Hoff W.D."/>
            <person name="Elshahed M.S."/>
        </authorList>
    </citation>
    <scope>NUCLEOTIDE SEQUENCE [LARGE SCALE GENOMIC DNA]</scope>
    <source>
        <strain evidence="2 4">DX253</strain>
    </source>
</reference>
<reference evidence="5" key="3">
    <citation type="submission" date="2016-11" db="EMBL/GenBank/DDBJ databases">
        <authorList>
            <person name="Varghese N."/>
            <person name="Submissions S."/>
        </authorList>
    </citation>
    <scope>NUCLEOTIDE SEQUENCE [LARGE SCALE GENOMIC DNA]</scope>
    <source>
        <strain evidence="5">DX253</strain>
    </source>
</reference>
<evidence type="ECO:0000313" key="3">
    <source>
        <dbReference type="EMBL" id="SHK01259.1"/>
    </source>
</evidence>
<dbReference type="PATRIC" id="fig|797209.4.peg.3867"/>
<dbReference type="RefSeq" id="WP_007982771.1">
    <property type="nucleotide sequence ID" value="NZ_AEMG01000028.1"/>
</dbReference>
<dbReference type="Proteomes" id="UP000184203">
    <property type="component" value="Unassembled WGS sequence"/>
</dbReference>
<protein>
    <recommendedName>
        <fullName evidence="6">HTH domain protein</fullName>
    </recommendedName>
</protein>
<dbReference type="InterPro" id="IPR055770">
    <property type="entry name" value="DUF7346"/>
</dbReference>
<evidence type="ECO:0008006" key="6">
    <source>
        <dbReference type="Google" id="ProtNLM"/>
    </source>
</evidence>
<feature type="region of interest" description="Disordered" evidence="1">
    <location>
        <begin position="19"/>
        <end position="54"/>
    </location>
</feature>
<keyword evidence="5" id="KW-1185">Reference proteome</keyword>